<dbReference type="InterPro" id="IPR036097">
    <property type="entry name" value="HisK_dim/P_sf"/>
</dbReference>
<dbReference type="EMBL" id="BMDW01000014">
    <property type="protein sequence ID" value="GGA52962.1"/>
    <property type="molecule type" value="Genomic_DNA"/>
</dbReference>
<dbReference type="GO" id="GO:0016301">
    <property type="term" value="F:kinase activity"/>
    <property type="evidence" value="ECO:0007669"/>
    <property type="project" value="UniProtKB-KW"/>
</dbReference>
<gene>
    <name evidence="15" type="ORF">GCM10011395_24160</name>
</gene>
<protein>
    <recommendedName>
        <fullName evidence="3">histidine kinase</fullName>
        <ecNumber evidence="3">2.7.13.3</ecNumber>
    </recommendedName>
</protein>
<keyword evidence="9" id="KW-0902">Two-component regulatory system</keyword>
<feature type="domain" description="Histidine kinase" evidence="13">
    <location>
        <begin position="321"/>
        <end position="540"/>
    </location>
</feature>
<dbReference type="RefSeq" id="WP_188447808.1">
    <property type="nucleotide sequence ID" value="NZ_BMDW01000014.1"/>
</dbReference>
<evidence type="ECO:0000313" key="15">
    <source>
        <dbReference type="EMBL" id="GGA52962.1"/>
    </source>
</evidence>
<dbReference type="PROSITE" id="PS50885">
    <property type="entry name" value="HAMP"/>
    <property type="match status" value="1"/>
</dbReference>
<dbReference type="Gene3D" id="1.10.287.130">
    <property type="match status" value="1"/>
</dbReference>
<evidence type="ECO:0000256" key="1">
    <source>
        <dbReference type="ARBA" id="ARBA00000085"/>
    </source>
</evidence>
<evidence type="ECO:0000256" key="6">
    <source>
        <dbReference type="ARBA" id="ARBA00022692"/>
    </source>
</evidence>
<dbReference type="PANTHER" id="PTHR45436">
    <property type="entry name" value="SENSOR HISTIDINE KINASE YKOH"/>
    <property type="match status" value="1"/>
</dbReference>
<dbReference type="SUPFAM" id="SSF158472">
    <property type="entry name" value="HAMP domain-like"/>
    <property type="match status" value="1"/>
</dbReference>
<dbReference type="SMART" id="SM00387">
    <property type="entry name" value="HATPase_c"/>
    <property type="match status" value="1"/>
</dbReference>
<keyword evidence="10 12" id="KW-0472">Membrane</keyword>
<keyword evidence="8 12" id="KW-1133">Transmembrane helix</keyword>
<comment type="caution">
    <text evidence="15">The sequence shown here is derived from an EMBL/GenBank/DDBJ whole genome shotgun (WGS) entry which is preliminary data.</text>
</comment>
<evidence type="ECO:0000256" key="10">
    <source>
        <dbReference type="ARBA" id="ARBA00023136"/>
    </source>
</evidence>
<accession>A0ABQ1GYZ2</accession>
<evidence type="ECO:0000256" key="3">
    <source>
        <dbReference type="ARBA" id="ARBA00012438"/>
    </source>
</evidence>
<keyword evidence="16" id="KW-1185">Reference proteome</keyword>
<dbReference type="PRINTS" id="PR00344">
    <property type="entry name" value="BCTRLSENSOR"/>
</dbReference>
<evidence type="ECO:0000256" key="2">
    <source>
        <dbReference type="ARBA" id="ARBA00004370"/>
    </source>
</evidence>
<evidence type="ECO:0000256" key="7">
    <source>
        <dbReference type="ARBA" id="ARBA00022777"/>
    </source>
</evidence>
<evidence type="ECO:0000256" key="12">
    <source>
        <dbReference type="SAM" id="Phobius"/>
    </source>
</evidence>
<keyword evidence="4" id="KW-0597">Phosphoprotein</keyword>
<dbReference type="PROSITE" id="PS50109">
    <property type="entry name" value="HIS_KIN"/>
    <property type="match status" value="1"/>
</dbReference>
<evidence type="ECO:0000256" key="9">
    <source>
        <dbReference type="ARBA" id="ARBA00023012"/>
    </source>
</evidence>
<dbReference type="SUPFAM" id="SSF47384">
    <property type="entry name" value="Homodimeric domain of signal transducing histidine kinase"/>
    <property type="match status" value="1"/>
</dbReference>
<dbReference type="InterPro" id="IPR005467">
    <property type="entry name" value="His_kinase_dom"/>
</dbReference>
<proteinExistence type="predicted"/>
<dbReference type="Pfam" id="PF02518">
    <property type="entry name" value="HATPase_c"/>
    <property type="match status" value="1"/>
</dbReference>
<comment type="subcellular location">
    <subcellularLocation>
        <location evidence="2">Membrane</location>
    </subcellularLocation>
</comment>
<evidence type="ECO:0000256" key="8">
    <source>
        <dbReference type="ARBA" id="ARBA00022989"/>
    </source>
</evidence>
<dbReference type="EC" id="2.7.13.3" evidence="3"/>
<evidence type="ECO:0000313" key="16">
    <source>
        <dbReference type="Proteomes" id="UP000618591"/>
    </source>
</evidence>
<comment type="catalytic activity">
    <reaction evidence="1">
        <text>ATP + protein L-histidine = ADP + protein N-phospho-L-histidine.</text>
        <dbReference type="EC" id="2.7.13.3"/>
    </reaction>
</comment>
<dbReference type="InterPro" id="IPR003594">
    <property type="entry name" value="HATPase_dom"/>
</dbReference>
<dbReference type="Pfam" id="PF00512">
    <property type="entry name" value="HisKA"/>
    <property type="match status" value="1"/>
</dbReference>
<evidence type="ECO:0000256" key="11">
    <source>
        <dbReference type="SAM" id="MobiDB-lite"/>
    </source>
</evidence>
<name>A0ABQ1GYZ2_9SPHN</name>
<dbReference type="InterPro" id="IPR050428">
    <property type="entry name" value="TCS_sensor_his_kinase"/>
</dbReference>
<dbReference type="Gene3D" id="6.10.340.10">
    <property type="match status" value="1"/>
</dbReference>
<dbReference type="Proteomes" id="UP000618591">
    <property type="component" value="Unassembled WGS sequence"/>
</dbReference>
<evidence type="ECO:0000259" key="13">
    <source>
        <dbReference type="PROSITE" id="PS50109"/>
    </source>
</evidence>
<dbReference type="SMART" id="SM00388">
    <property type="entry name" value="HisKA"/>
    <property type="match status" value="1"/>
</dbReference>
<dbReference type="PANTHER" id="PTHR45436:SF5">
    <property type="entry name" value="SENSOR HISTIDINE KINASE TRCS"/>
    <property type="match status" value="1"/>
</dbReference>
<feature type="region of interest" description="Disordered" evidence="11">
    <location>
        <begin position="1"/>
        <end position="23"/>
    </location>
</feature>
<dbReference type="InterPro" id="IPR036890">
    <property type="entry name" value="HATPase_C_sf"/>
</dbReference>
<dbReference type="InterPro" id="IPR025908">
    <property type="entry name" value="Sensor_TM1"/>
</dbReference>
<dbReference type="CDD" id="cd00082">
    <property type="entry name" value="HisKA"/>
    <property type="match status" value="1"/>
</dbReference>
<dbReference type="SUPFAM" id="SSF55874">
    <property type="entry name" value="ATPase domain of HSP90 chaperone/DNA topoisomerase II/histidine kinase"/>
    <property type="match status" value="1"/>
</dbReference>
<evidence type="ECO:0000256" key="4">
    <source>
        <dbReference type="ARBA" id="ARBA00022553"/>
    </source>
</evidence>
<keyword evidence="7 15" id="KW-0418">Kinase</keyword>
<sequence length="542" mass="59208">MEPGIDSPRNDGGGAVGGDGVERGDEDARALSLRWSARVSLTPRILFVNVFALALLAGGFFYLDSYRSRIVDGRVAQSIREARLIAEALVSVPEDRRADLALRLARDMGARVRVFDETGKPVIDTRRLGLRNVVLQDPDKQDWRQAAARFLDAGIDTVVGTPRAPLYREHYEGRDWPDIRTARDTPTVAATVWRAPDRTPIITAASPLPIRGPGAGVVMTTINAREITQTVRLERYRLGVVLLVVSIASVLLSLFLARTIVQPLRKLARAAVRVRVGRAREVVVPRLPERRDEIGMLARALSDMSLALRARIDAIEAFAADVTHEMKNPLASLRSAVEGMTTVKDPTLQARLLAIVRDDVQRLDRLITDIAEASRLDAQLSRTKFEPVDLGAMIAALIASREARGVERGVRLQFDRRTDLPLIVPGEGARLERVLENLIENAVSFSPDGGLILLSATCDHDVVVVAIEDQGPGVPEAAREQVFRRFQSLRPAGEAFGKHSGLGLAIARTIVEAHQGSIVATARADGAAGARFVIRMPMENAR</sequence>
<dbReference type="CDD" id="cd06225">
    <property type="entry name" value="HAMP"/>
    <property type="match status" value="1"/>
</dbReference>
<feature type="transmembrane region" description="Helical" evidence="12">
    <location>
        <begin position="238"/>
        <end position="257"/>
    </location>
</feature>
<organism evidence="15 16">
    <name type="scientific">Sphingomonas psychrolutea</name>
    <dbReference type="NCBI Taxonomy" id="1259676"/>
    <lineage>
        <taxon>Bacteria</taxon>
        <taxon>Pseudomonadati</taxon>
        <taxon>Pseudomonadota</taxon>
        <taxon>Alphaproteobacteria</taxon>
        <taxon>Sphingomonadales</taxon>
        <taxon>Sphingomonadaceae</taxon>
        <taxon>Sphingomonas</taxon>
    </lineage>
</organism>
<evidence type="ECO:0000259" key="14">
    <source>
        <dbReference type="PROSITE" id="PS50885"/>
    </source>
</evidence>
<reference evidence="16" key="1">
    <citation type="journal article" date="2019" name="Int. J. Syst. Evol. Microbiol.">
        <title>The Global Catalogue of Microorganisms (GCM) 10K type strain sequencing project: providing services to taxonomists for standard genome sequencing and annotation.</title>
        <authorList>
            <consortium name="The Broad Institute Genomics Platform"/>
            <consortium name="The Broad Institute Genome Sequencing Center for Infectious Disease"/>
            <person name="Wu L."/>
            <person name="Ma J."/>
        </authorList>
    </citation>
    <scope>NUCLEOTIDE SEQUENCE [LARGE SCALE GENOMIC DNA]</scope>
    <source>
        <strain evidence="16">CGMCC 1.10106</strain>
    </source>
</reference>
<dbReference type="Pfam" id="PF00672">
    <property type="entry name" value="HAMP"/>
    <property type="match status" value="1"/>
</dbReference>
<keyword evidence="5" id="KW-0808">Transferase</keyword>
<dbReference type="SMART" id="SM00304">
    <property type="entry name" value="HAMP"/>
    <property type="match status" value="1"/>
</dbReference>
<dbReference type="Pfam" id="PF13755">
    <property type="entry name" value="Sensor_TM1"/>
    <property type="match status" value="1"/>
</dbReference>
<dbReference type="InterPro" id="IPR003660">
    <property type="entry name" value="HAMP_dom"/>
</dbReference>
<dbReference type="InterPro" id="IPR004358">
    <property type="entry name" value="Sig_transdc_His_kin-like_C"/>
</dbReference>
<dbReference type="InterPro" id="IPR003661">
    <property type="entry name" value="HisK_dim/P_dom"/>
</dbReference>
<keyword evidence="6 12" id="KW-0812">Transmembrane</keyword>
<evidence type="ECO:0000256" key="5">
    <source>
        <dbReference type="ARBA" id="ARBA00022679"/>
    </source>
</evidence>
<feature type="transmembrane region" description="Helical" evidence="12">
    <location>
        <begin position="45"/>
        <end position="63"/>
    </location>
</feature>
<feature type="domain" description="HAMP" evidence="14">
    <location>
        <begin position="258"/>
        <end position="313"/>
    </location>
</feature>
<dbReference type="Gene3D" id="3.30.565.10">
    <property type="entry name" value="Histidine kinase-like ATPase, C-terminal domain"/>
    <property type="match status" value="1"/>
</dbReference>